<protein>
    <submittedName>
        <fullName evidence="2">DUF6241 domain-containing protein</fullName>
    </submittedName>
</protein>
<dbReference type="EMBL" id="JAUBDJ010000017">
    <property type="protein sequence ID" value="MDW0118730.1"/>
    <property type="molecule type" value="Genomic_DNA"/>
</dbReference>
<evidence type="ECO:0000313" key="2">
    <source>
        <dbReference type="EMBL" id="MDW0118730.1"/>
    </source>
</evidence>
<feature type="transmembrane region" description="Helical" evidence="1">
    <location>
        <begin position="6"/>
        <end position="26"/>
    </location>
</feature>
<reference evidence="2 3" key="1">
    <citation type="submission" date="2023-06" db="EMBL/GenBank/DDBJ databases">
        <title>Sporosarcina sp. nov., isolated from Korean traditional fermented seafood 'Jeotgal'.</title>
        <authorList>
            <person name="Yang A.I."/>
            <person name="Shin N.-R."/>
        </authorList>
    </citation>
    <scope>NUCLEOTIDE SEQUENCE [LARGE SCALE GENOMIC DNA]</scope>
    <source>
        <strain evidence="2 3">KCTC43456</strain>
    </source>
</reference>
<keyword evidence="1" id="KW-1133">Transmembrane helix</keyword>
<dbReference type="AlphaFoldDB" id="A0AAW9ACQ1"/>
<comment type="caution">
    <text evidence="2">The sequence shown here is derived from an EMBL/GenBank/DDBJ whole genome shotgun (WGS) entry which is preliminary data.</text>
</comment>
<organism evidence="2 3">
    <name type="scientific">Sporosarcina thermotolerans</name>
    <dbReference type="NCBI Taxonomy" id="633404"/>
    <lineage>
        <taxon>Bacteria</taxon>
        <taxon>Bacillati</taxon>
        <taxon>Bacillota</taxon>
        <taxon>Bacilli</taxon>
        <taxon>Bacillales</taxon>
        <taxon>Caryophanaceae</taxon>
        <taxon>Sporosarcina</taxon>
    </lineage>
</organism>
<sequence length="183" mass="21287">MKNKKIFIPLVIVLLAVVAYFMFIQWNKEILIIEEKPGVPNLEDDGIVKPVIEVSEERKIPVEVELPLSMHELAVQEIIHAMSHQKVKADGKWGFLPLTQERVQRLIEVVETNESKYDNASIYLDILNRWAENDFSNADKEHNIIWEMQSGTIGRAYGVLSYEEELEFIQKHFNVEIKKVEPE</sequence>
<keyword evidence="1" id="KW-0472">Membrane</keyword>
<gene>
    <name evidence="2" type="ORF">QTL97_17540</name>
</gene>
<keyword evidence="1" id="KW-0812">Transmembrane</keyword>
<dbReference type="Proteomes" id="UP001271648">
    <property type="component" value="Unassembled WGS sequence"/>
</dbReference>
<evidence type="ECO:0000256" key="1">
    <source>
        <dbReference type="SAM" id="Phobius"/>
    </source>
</evidence>
<proteinExistence type="predicted"/>
<evidence type="ECO:0000313" key="3">
    <source>
        <dbReference type="Proteomes" id="UP001271648"/>
    </source>
</evidence>
<dbReference type="RefSeq" id="WP_283733131.1">
    <property type="nucleotide sequence ID" value="NZ_CP125968.1"/>
</dbReference>
<keyword evidence="3" id="KW-1185">Reference proteome</keyword>
<dbReference type="InterPro" id="IPR046208">
    <property type="entry name" value="DUF6241"/>
</dbReference>
<dbReference type="Pfam" id="PF19754">
    <property type="entry name" value="DUF6241"/>
    <property type="match status" value="1"/>
</dbReference>
<name>A0AAW9ACQ1_9BACL</name>
<accession>A0AAW9ACQ1</accession>